<evidence type="ECO:0000256" key="7">
    <source>
        <dbReference type="ARBA" id="ARBA00022692"/>
    </source>
</evidence>
<evidence type="ECO:0000256" key="20">
    <source>
        <dbReference type="SAM" id="MobiDB-lite"/>
    </source>
</evidence>
<dbReference type="Gene3D" id="2.60.200.20">
    <property type="match status" value="1"/>
</dbReference>
<evidence type="ECO:0000256" key="6">
    <source>
        <dbReference type="ARBA" id="ARBA00022553"/>
    </source>
</evidence>
<keyword evidence="10 19" id="KW-0175">Coiled coil</keyword>
<keyword evidence="11" id="KW-0496">Mitochondrion</keyword>
<evidence type="ECO:0000256" key="12">
    <source>
        <dbReference type="ARBA" id="ARBA00023136"/>
    </source>
</evidence>
<feature type="region of interest" description="Disordered" evidence="20">
    <location>
        <begin position="924"/>
        <end position="954"/>
    </location>
</feature>
<evidence type="ECO:0000313" key="24">
    <source>
        <dbReference type="RefSeq" id="XP_022298350.1"/>
    </source>
</evidence>
<keyword evidence="6" id="KW-0597">Phosphoprotein</keyword>
<feature type="domain" description="FHA" evidence="22">
    <location>
        <begin position="41"/>
        <end position="96"/>
    </location>
</feature>
<evidence type="ECO:0000256" key="13">
    <source>
        <dbReference type="ARBA" id="ARBA00023212"/>
    </source>
</evidence>
<gene>
    <name evidence="24" type="primary">LOC111107443</name>
</gene>
<dbReference type="PANTHER" id="PTHR15715:SF37">
    <property type="entry name" value="LD47843P"/>
    <property type="match status" value="1"/>
</dbReference>
<dbReference type="AlphaFoldDB" id="A0A8B8B4L2"/>
<evidence type="ECO:0000256" key="9">
    <source>
        <dbReference type="ARBA" id="ARBA00022989"/>
    </source>
</evidence>
<protein>
    <recommendedName>
        <fullName evidence="18">Sarcolemmal membrane-associated protein</fullName>
    </recommendedName>
</protein>
<evidence type="ECO:0000256" key="1">
    <source>
        <dbReference type="ARBA" id="ARBA00004300"/>
    </source>
</evidence>
<dbReference type="GO" id="GO:0005813">
    <property type="term" value="C:centrosome"/>
    <property type="evidence" value="ECO:0007669"/>
    <property type="project" value="UniProtKB-SubCell"/>
</dbReference>
<dbReference type="Gene3D" id="1.10.287.1490">
    <property type="match status" value="1"/>
</dbReference>
<proteinExistence type="inferred from homology"/>
<evidence type="ECO:0000256" key="14">
    <source>
        <dbReference type="ARBA" id="ARBA00057671"/>
    </source>
</evidence>
<dbReference type="InterPro" id="IPR000253">
    <property type="entry name" value="FHA_dom"/>
</dbReference>
<dbReference type="InterPro" id="IPR008984">
    <property type="entry name" value="SMAD_FHA_dom_sf"/>
</dbReference>
<feature type="compositionally biased region" description="Low complexity" evidence="20">
    <location>
        <begin position="848"/>
        <end position="858"/>
    </location>
</feature>
<keyword evidence="12 21" id="KW-0472">Membrane</keyword>
<sequence>MSMKDPGSEAYRDSMSSVVILSCQPNSHPFQERHISLLEPVKIGRSVARARPQSSNGIFDCKVLSRNHAVVWYENGKFYLKDTKSSNGTFINNQRLSRGGEESSPREIFSGDHIQFGVDVMDNNKRGEKITHNCIIATVTLFHPDGREARNIFSESGQFSNTVTPGVTIQSQELYQLAQYLQEALHREKMLEQKLGKLQQLVDNTQEASENGWQALIDEDRLLSRLEVLENQLHIYSKNHADDTLRQEVVTLQEEKNTYETTAKESLKRVLQEKLEAVRKLSDLERSLHNTEDECAHLKDMCEKAQEELQALAEKYQDQQKEVIDIQEKLQEAEKHHLEEVEKIKQEKQDLNEKLQDMIHQETILTAKMESLQVDNDIAVEQLAAMKDKLEAIKEPKEHIVEKENGEELTNGETDDVIDTSERKIIVGDDIKIILKDDENDNKLEDIHKSDSLNHVQNNMDDVDSIKIISPDKSSPEDLLGKLKEAQKQIEKYKELIKESDVKMKDSVEKLEAIQKELERAETDAKQYITRIASLEEKLKLSDLHMNLMMESTMADLKQQLKVSQHQNDNSSDLITELQNKVRGLESEILSARLPASERMESTLVAACASKPSSAIMSQMDESNDSGLEDDDNLKELLREARILQTKAEAELRKCKDELNVSKTEVQKKDEETITLKDQLSDAQKRTEDQSKMVVDLQDQLKKAETQTKEVKQQILDLRDQLMEEQKIAKNSQDELLMVTSELDSEKSRNKDIKKELEESKTKHLESQQSAKQSHNEAEQLKNKVRQLQERLDSERRSSSHFGYRSQHQEAHNRDPHSRDSHSREFSHGSSSLRETHGSHRDLHKTNSGGHPPSSPSGKQRGNIMAEFNALKEECSSLRKRIQAIEAEMKMSRKENLQLSAEYNKLQESYRQLEAMKNQLETQASTWQSNLTDSQKETEQTRQQVGDLPPQQPHRGLVMAGSNVMGSPGQQLQDATAEVASLRSKCQEYKDKVGELEVEMSLVHEQYKHLSDRTKVLSFASSIPLLMLLFAILMALYPTLAQITATTL</sequence>
<dbReference type="PROSITE" id="PS50006">
    <property type="entry name" value="FHA_DOMAIN"/>
    <property type="match status" value="1"/>
</dbReference>
<keyword evidence="9 21" id="KW-1133">Transmembrane helix</keyword>
<feature type="coiled-coil region" evidence="19">
    <location>
        <begin position="483"/>
        <end position="538"/>
    </location>
</feature>
<feature type="compositionally biased region" description="Basic and acidic residues" evidence="20">
    <location>
        <begin position="807"/>
        <end position="827"/>
    </location>
</feature>
<feature type="region of interest" description="Disordered" evidence="20">
    <location>
        <begin position="759"/>
        <end position="861"/>
    </location>
</feature>
<dbReference type="SUPFAM" id="SSF57997">
    <property type="entry name" value="Tropomyosin"/>
    <property type="match status" value="1"/>
</dbReference>
<feature type="coiled-coil region" evidence="19">
    <location>
        <begin position="972"/>
        <end position="999"/>
    </location>
</feature>
<dbReference type="FunFam" id="2.60.200.20:FF:000003">
    <property type="entry name" value="sarcolemmal membrane-associated protein isoform X2"/>
    <property type="match status" value="1"/>
</dbReference>
<keyword evidence="23" id="KW-1185">Reference proteome</keyword>
<dbReference type="SMART" id="SM00240">
    <property type="entry name" value="FHA"/>
    <property type="match status" value="1"/>
</dbReference>
<evidence type="ECO:0000256" key="2">
    <source>
        <dbReference type="ARBA" id="ARBA00004304"/>
    </source>
</evidence>
<dbReference type="RefSeq" id="XP_022298350.1">
    <property type="nucleotide sequence ID" value="XM_022442642.1"/>
</dbReference>
<name>A0A8B8B4L2_CRAVI</name>
<keyword evidence="5" id="KW-0963">Cytoplasm</keyword>
<dbReference type="SUPFAM" id="SSF49879">
    <property type="entry name" value="SMAD/FHA domain"/>
    <property type="match status" value="1"/>
</dbReference>
<evidence type="ECO:0000256" key="10">
    <source>
        <dbReference type="ARBA" id="ARBA00023054"/>
    </source>
</evidence>
<keyword evidence="8" id="KW-0256">Endoplasmic reticulum</keyword>
<dbReference type="Pfam" id="PF00498">
    <property type="entry name" value="FHA"/>
    <property type="match status" value="1"/>
</dbReference>
<evidence type="ECO:0000256" key="4">
    <source>
        <dbReference type="ARBA" id="ARBA00022475"/>
    </source>
</evidence>
<dbReference type="Proteomes" id="UP000694844">
    <property type="component" value="Chromosome 8"/>
</dbReference>
<evidence type="ECO:0000256" key="15">
    <source>
        <dbReference type="ARBA" id="ARBA00060409"/>
    </source>
</evidence>
<evidence type="ECO:0000256" key="8">
    <source>
        <dbReference type="ARBA" id="ARBA00022824"/>
    </source>
</evidence>
<evidence type="ECO:0000256" key="16">
    <source>
        <dbReference type="ARBA" id="ARBA00061687"/>
    </source>
</evidence>
<keyword evidence="13" id="KW-0206">Cytoskeleton</keyword>
<feature type="compositionally biased region" description="Basic and acidic residues" evidence="20">
    <location>
        <begin position="774"/>
        <end position="798"/>
    </location>
</feature>
<comment type="similarity">
    <text evidence="16">Belongs to the SLMAP family.</text>
</comment>
<dbReference type="CDD" id="cd22679">
    <property type="entry name" value="FHA_SLMAP"/>
    <property type="match status" value="1"/>
</dbReference>
<dbReference type="InterPro" id="IPR051176">
    <property type="entry name" value="Cent_Immune-Sig_Mod"/>
</dbReference>
<evidence type="ECO:0000256" key="17">
    <source>
        <dbReference type="ARBA" id="ARBA00066015"/>
    </source>
</evidence>
<comment type="subunit">
    <text evidence="17">Homodimer. Interacts with myosin. Interacts with SIKE1 and both associate with the STRIPAK core complex composed of PP2A catalytic and scaffolding subunits, the striatins (PP2A regulatory subunits), the striatin-associated proteins MOB4, STRIP1 and STRIP2, PDCD10 and members of the STE20 kinases, such as STK24 and STK26. Interacts (via FHA domain) with STK3 (when phosphorylated); the interaction associates STK3 with the STRIPAK complex.</text>
</comment>
<organism evidence="23 24">
    <name type="scientific">Crassostrea virginica</name>
    <name type="common">Eastern oyster</name>
    <dbReference type="NCBI Taxonomy" id="6565"/>
    <lineage>
        <taxon>Eukaryota</taxon>
        <taxon>Metazoa</taxon>
        <taxon>Spiralia</taxon>
        <taxon>Lophotrochozoa</taxon>
        <taxon>Mollusca</taxon>
        <taxon>Bivalvia</taxon>
        <taxon>Autobranchia</taxon>
        <taxon>Pteriomorphia</taxon>
        <taxon>Ostreida</taxon>
        <taxon>Ostreoidea</taxon>
        <taxon>Ostreidae</taxon>
        <taxon>Crassostrea</taxon>
    </lineage>
</organism>
<keyword evidence="4" id="KW-1003">Cell membrane</keyword>
<evidence type="ECO:0000256" key="5">
    <source>
        <dbReference type="ARBA" id="ARBA00022490"/>
    </source>
</evidence>
<dbReference type="GO" id="GO:0031966">
    <property type="term" value="C:mitochondrial membrane"/>
    <property type="evidence" value="ECO:0007669"/>
    <property type="project" value="UniProtKB-SubCell"/>
</dbReference>
<comment type="function">
    <text evidence="14">Associates with the striatin-interacting phosphatase and kinase (STRIPAK) core complex, forming the extended (SIKE1:SLMAP)STRIPAK complex. The (SIKE1:SLMAP)STRIPAK complex dephosphorylates STK3 leading to the inhibition of Hippo signaling and the control of cell growth. May play a role during myoblast fusion.</text>
</comment>
<comment type="subcellular location">
    <subcellularLocation>
        <location evidence="15">Cell membrane</location>
        <location evidence="15">Sarcolemma</location>
        <topology evidence="15">Single-pass type IV membrane protein</topology>
    </subcellularLocation>
    <subcellularLocation>
        <location evidence="1">Cytoplasm</location>
        <location evidence="1">Cytoskeleton</location>
        <location evidence="1">Microtubule organizing center</location>
        <location evidence="1">Centrosome</location>
    </subcellularLocation>
    <subcellularLocation>
        <location evidence="3">Endoplasmic reticulum membrane</location>
        <topology evidence="3">Single-pass membrane protein</topology>
    </subcellularLocation>
    <subcellularLocation>
        <location evidence="2">Mitochondrion membrane</location>
        <topology evidence="2">Single-pass membrane protein</topology>
    </subcellularLocation>
</comment>
<keyword evidence="7 21" id="KW-0812">Transmembrane</keyword>
<feature type="compositionally biased region" description="Basic and acidic residues" evidence="20">
    <location>
        <begin position="834"/>
        <end position="845"/>
    </location>
</feature>
<evidence type="ECO:0000256" key="11">
    <source>
        <dbReference type="ARBA" id="ARBA00023128"/>
    </source>
</evidence>
<evidence type="ECO:0000256" key="19">
    <source>
        <dbReference type="SAM" id="Coils"/>
    </source>
</evidence>
<feature type="transmembrane region" description="Helical" evidence="21">
    <location>
        <begin position="1016"/>
        <end position="1037"/>
    </location>
</feature>
<dbReference type="GO" id="GO:0005789">
    <property type="term" value="C:endoplasmic reticulum membrane"/>
    <property type="evidence" value="ECO:0007669"/>
    <property type="project" value="UniProtKB-SubCell"/>
</dbReference>
<dbReference type="KEGG" id="cvn:111107443"/>
<evidence type="ECO:0000256" key="18">
    <source>
        <dbReference type="ARBA" id="ARBA00074026"/>
    </source>
</evidence>
<accession>A0A8B8B4L2</accession>
<feature type="compositionally biased region" description="Polar residues" evidence="20">
    <location>
        <begin position="924"/>
        <end position="933"/>
    </location>
</feature>
<dbReference type="GeneID" id="111107443"/>
<dbReference type="PANTHER" id="PTHR15715">
    <property type="entry name" value="CENTROSOMAL PROTEIN OF 170 KDA"/>
    <property type="match status" value="1"/>
</dbReference>
<evidence type="ECO:0000256" key="21">
    <source>
        <dbReference type="SAM" id="Phobius"/>
    </source>
</evidence>
<feature type="coiled-coil region" evidence="19">
    <location>
        <begin position="264"/>
        <end position="389"/>
    </location>
</feature>
<dbReference type="GO" id="GO:0042383">
    <property type="term" value="C:sarcolemma"/>
    <property type="evidence" value="ECO:0007669"/>
    <property type="project" value="UniProtKB-SubCell"/>
</dbReference>
<evidence type="ECO:0000259" key="22">
    <source>
        <dbReference type="PROSITE" id="PS50006"/>
    </source>
</evidence>
<feature type="coiled-coil region" evidence="19">
    <location>
        <begin position="181"/>
        <end position="239"/>
    </location>
</feature>
<evidence type="ECO:0000256" key="3">
    <source>
        <dbReference type="ARBA" id="ARBA00004389"/>
    </source>
</evidence>
<reference evidence="24" key="1">
    <citation type="submission" date="2025-08" db="UniProtKB">
        <authorList>
            <consortium name="RefSeq"/>
        </authorList>
    </citation>
    <scope>IDENTIFICATION</scope>
    <source>
        <tissue evidence="24">Whole sample</tissue>
    </source>
</reference>
<dbReference type="CDD" id="cd21911">
    <property type="entry name" value="CC1_SLMAP"/>
    <property type="match status" value="1"/>
</dbReference>
<evidence type="ECO:0000313" key="23">
    <source>
        <dbReference type="Proteomes" id="UP000694844"/>
    </source>
</evidence>
<dbReference type="OrthoDB" id="687730at2759"/>